<feature type="non-terminal residue" evidence="2">
    <location>
        <position position="266"/>
    </location>
</feature>
<keyword evidence="1" id="KW-1133">Transmembrane helix</keyword>
<dbReference type="EMBL" id="BART01029650">
    <property type="protein sequence ID" value="GAH09231.1"/>
    <property type="molecule type" value="Genomic_DNA"/>
</dbReference>
<comment type="caution">
    <text evidence="2">The sequence shown here is derived from an EMBL/GenBank/DDBJ whole genome shotgun (WGS) entry which is preliminary data.</text>
</comment>
<feature type="transmembrane region" description="Helical" evidence="1">
    <location>
        <begin position="210"/>
        <end position="228"/>
    </location>
</feature>
<reference evidence="2" key="1">
    <citation type="journal article" date="2014" name="Front. Microbiol.">
        <title>High frequency of phylogenetically diverse reductive dehalogenase-homologous genes in deep subseafloor sedimentary metagenomes.</title>
        <authorList>
            <person name="Kawai M."/>
            <person name="Futagami T."/>
            <person name="Toyoda A."/>
            <person name="Takaki Y."/>
            <person name="Nishi S."/>
            <person name="Hori S."/>
            <person name="Arai W."/>
            <person name="Tsubouchi T."/>
            <person name="Morono Y."/>
            <person name="Uchiyama I."/>
            <person name="Ito T."/>
            <person name="Fujiyama A."/>
            <person name="Inagaki F."/>
            <person name="Takami H."/>
        </authorList>
    </citation>
    <scope>NUCLEOTIDE SEQUENCE</scope>
    <source>
        <strain evidence="2">Expedition CK06-06</strain>
    </source>
</reference>
<feature type="transmembrane region" description="Helical" evidence="1">
    <location>
        <begin position="12"/>
        <end position="31"/>
    </location>
</feature>
<protein>
    <recommendedName>
        <fullName evidence="3">Glycosyltransferase RgtA/B/C/D-like domain-containing protein</fullName>
    </recommendedName>
</protein>
<evidence type="ECO:0000256" key="1">
    <source>
        <dbReference type="SAM" id="Phobius"/>
    </source>
</evidence>
<proteinExistence type="predicted"/>
<keyword evidence="1" id="KW-0472">Membrane</keyword>
<sequence>ITSITGLSVELVANHSTALFSIFYVLSIYLLATSTLKEKDSQLLSVAAIGGVLFDRYDVYLMPNGWSIRYLPLFFFFFFKSNKSWEYKLLLVITLIVYPFFHVLSATVLVMILMIIGSVRSLFIIFEHENLSLKNILQSFPIIQILIIVGILFPWILSFRGFYPNIRILYLALRLGQSSRVIDAMNITLDKIGIYGIDFVKLLIKEMGDNIIFLALTMVATVILFKKYKNNKELKNYQNLIILIVITIVIGVLYATYLFNVIPGLG</sequence>
<accession>X1CLE1</accession>
<feature type="transmembrane region" description="Helical" evidence="1">
    <location>
        <begin position="240"/>
        <end position="259"/>
    </location>
</feature>
<feature type="transmembrane region" description="Helical" evidence="1">
    <location>
        <begin position="89"/>
        <end position="116"/>
    </location>
</feature>
<organism evidence="2">
    <name type="scientific">marine sediment metagenome</name>
    <dbReference type="NCBI Taxonomy" id="412755"/>
    <lineage>
        <taxon>unclassified sequences</taxon>
        <taxon>metagenomes</taxon>
        <taxon>ecological metagenomes</taxon>
    </lineage>
</organism>
<keyword evidence="1" id="KW-0812">Transmembrane</keyword>
<evidence type="ECO:0000313" key="2">
    <source>
        <dbReference type="EMBL" id="GAH09231.1"/>
    </source>
</evidence>
<evidence type="ECO:0008006" key="3">
    <source>
        <dbReference type="Google" id="ProtNLM"/>
    </source>
</evidence>
<dbReference type="AlphaFoldDB" id="X1CLE1"/>
<gene>
    <name evidence="2" type="ORF">S01H4_51970</name>
</gene>
<feature type="transmembrane region" description="Helical" evidence="1">
    <location>
        <begin position="136"/>
        <end position="163"/>
    </location>
</feature>
<feature type="non-terminal residue" evidence="2">
    <location>
        <position position="1"/>
    </location>
</feature>
<name>X1CLE1_9ZZZZ</name>
<feature type="transmembrane region" description="Helical" evidence="1">
    <location>
        <begin position="66"/>
        <end position="82"/>
    </location>
</feature>